<feature type="domain" description="Methylated-DNA-[protein]-cysteine S-methyltransferase DNA binding" evidence="2">
    <location>
        <begin position="81"/>
        <end position="161"/>
    </location>
</feature>
<sequence>MYYYQLYESPLGTLTLVAKKDKLTNLFLTTELFDSFRLGKEIVHDQEQKCDVLRSAIQQLHEYFHGDRKEFDIPMELNGTDFQKKIWGKLRDIPFGKVYSYQDIAVAIGQKNAVRAIGQDNKANKLPIFNPCHRVIGKNKKLTGYAGTKIKLKATLLTHEKITFKE</sequence>
<dbReference type="InterPro" id="IPR014048">
    <property type="entry name" value="MethylDNA_cys_MeTrfase_DNA-bd"/>
</dbReference>
<dbReference type="RefSeq" id="WP_264143072.1">
    <property type="nucleotide sequence ID" value="NZ_JAOYEY010000038.1"/>
</dbReference>
<accession>A0ABT3DHF4</accession>
<dbReference type="GO" id="GO:0032259">
    <property type="term" value="P:methylation"/>
    <property type="evidence" value="ECO:0007669"/>
    <property type="project" value="UniProtKB-KW"/>
</dbReference>
<keyword evidence="1" id="KW-0227">DNA damage</keyword>
<dbReference type="GO" id="GO:0003908">
    <property type="term" value="F:methylated-DNA-[protein]-cysteine S-methyltransferase activity"/>
    <property type="evidence" value="ECO:0007669"/>
    <property type="project" value="UniProtKB-EC"/>
</dbReference>
<keyword evidence="4" id="KW-0489">Methyltransferase</keyword>
<dbReference type="CDD" id="cd06445">
    <property type="entry name" value="ATase"/>
    <property type="match status" value="1"/>
</dbReference>
<dbReference type="PANTHER" id="PTHR10815">
    <property type="entry name" value="METHYLATED-DNA--PROTEIN-CYSTEINE METHYLTRANSFERASE"/>
    <property type="match status" value="1"/>
</dbReference>
<dbReference type="InterPro" id="IPR036631">
    <property type="entry name" value="MGMT_N_sf"/>
</dbReference>
<dbReference type="InterPro" id="IPR008332">
    <property type="entry name" value="MethylG_MeTrfase_N"/>
</dbReference>
<dbReference type="PANTHER" id="PTHR10815:SF5">
    <property type="entry name" value="METHYLATED-DNA--PROTEIN-CYSTEINE METHYLTRANSFERASE"/>
    <property type="match status" value="1"/>
</dbReference>
<comment type="caution">
    <text evidence="4">The sequence shown here is derived from an EMBL/GenBank/DDBJ whole genome shotgun (WGS) entry which is preliminary data.</text>
</comment>
<dbReference type="InterPro" id="IPR036217">
    <property type="entry name" value="MethylDNA_cys_MeTrfase_DNAb"/>
</dbReference>
<gene>
    <name evidence="4" type="ORF">OIH86_12685</name>
</gene>
<feature type="domain" description="Methylguanine DNA methyltransferase ribonuclease-like" evidence="3">
    <location>
        <begin position="3"/>
        <end position="77"/>
    </location>
</feature>
<dbReference type="NCBIfam" id="TIGR00589">
    <property type="entry name" value="ogt"/>
    <property type="match status" value="1"/>
</dbReference>
<keyword evidence="5" id="KW-1185">Reference proteome</keyword>
<dbReference type="Proteomes" id="UP001526147">
    <property type="component" value="Unassembled WGS sequence"/>
</dbReference>
<evidence type="ECO:0000259" key="3">
    <source>
        <dbReference type="Pfam" id="PF02870"/>
    </source>
</evidence>
<organism evidence="4 5">
    <name type="scientific">Metabacillus halosaccharovorans</name>
    <dbReference type="NCBI Taxonomy" id="930124"/>
    <lineage>
        <taxon>Bacteria</taxon>
        <taxon>Bacillati</taxon>
        <taxon>Bacillota</taxon>
        <taxon>Bacilli</taxon>
        <taxon>Bacillales</taxon>
        <taxon>Bacillaceae</taxon>
        <taxon>Metabacillus</taxon>
    </lineage>
</organism>
<dbReference type="EC" id="2.1.1.63" evidence="4"/>
<dbReference type="SUPFAM" id="SSF53155">
    <property type="entry name" value="Methylated DNA-protein cysteine methyltransferase domain"/>
    <property type="match status" value="1"/>
</dbReference>
<reference evidence="4 5" key="1">
    <citation type="submission" date="2022-10" db="EMBL/GenBank/DDBJ databases">
        <title>Draft genome assembly of moderately radiation resistant bacterium Metabacillus halosaccharovorans.</title>
        <authorList>
            <person name="Pal S."/>
            <person name="Gopinathan A."/>
        </authorList>
    </citation>
    <scope>NUCLEOTIDE SEQUENCE [LARGE SCALE GENOMIC DNA]</scope>
    <source>
        <strain evidence="4 5">VITHBRA001</strain>
    </source>
</reference>
<keyword evidence="4" id="KW-0808">Transferase</keyword>
<dbReference type="SUPFAM" id="SSF46767">
    <property type="entry name" value="Methylated DNA-protein cysteine methyltransferase, C-terminal domain"/>
    <property type="match status" value="1"/>
</dbReference>
<name>A0ABT3DHF4_9BACI</name>
<dbReference type="EMBL" id="JAOYEY010000038">
    <property type="protein sequence ID" value="MCV9886495.1"/>
    <property type="molecule type" value="Genomic_DNA"/>
</dbReference>
<dbReference type="Gene3D" id="1.10.10.10">
    <property type="entry name" value="Winged helix-like DNA-binding domain superfamily/Winged helix DNA-binding domain"/>
    <property type="match status" value="1"/>
</dbReference>
<protein>
    <submittedName>
        <fullName evidence="4">Methylated-DNA--[protein]-cysteine S-methyltransferase</fullName>
        <ecNumber evidence="4">2.1.1.63</ecNumber>
    </submittedName>
</protein>
<evidence type="ECO:0000256" key="1">
    <source>
        <dbReference type="ARBA" id="ARBA00022763"/>
    </source>
</evidence>
<dbReference type="Pfam" id="PF02870">
    <property type="entry name" value="Methyltransf_1N"/>
    <property type="match status" value="1"/>
</dbReference>
<evidence type="ECO:0000259" key="2">
    <source>
        <dbReference type="Pfam" id="PF01035"/>
    </source>
</evidence>
<dbReference type="Pfam" id="PF01035">
    <property type="entry name" value="DNA_binding_1"/>
    <property type="match status" value="1"/>
</dbReference>
<proteinExistence type="predicted"/>
<dbReference type="Gene3D" id="3.30.160.70">
    <property type="entry name" value="Methylated DNA-protein cysteine methyltransferase domain"/>
    <property type="match status" value="1"/>
</dbReference>
<evidence type="ECO:0000313" key="4">
    <source>
        <dbReference type="EMBL" id="MCV9886495.1"/>
    </source>
</evidence>
<evidence type="ECO:0000313" key="5">
    <source>
        <dbReference type="Proteomes" id="UP001526147"/>
    </source>
</evidence>
<dbReference type="InterPro" id="IPR036388">
    <property type="entry name" value="WH-like_DNA-bd_sf"/>
</dbReference>